<evidence type="ECO:0000256" key="27">
    <source>
        <dbReference type="SAM" id="Phobius"/>
    </source>
</evidence>
<name>A0ABR9ZKD1_9CORY</name>
<evidence type="ECO:0000256" key="1">
    <source>
        <dbReference type="ARBA" id="ARBA00004155"/>
    </source>
</evidence>
<evidence type="ECO:0000256" key="17">
    <source>
        <dbReference type="ARBA" id="ARBA00044900"/>
    </source>
</evidence>
<comment type="catalytic activity">
    <reaction evidence="12">
        <text>L-alpha-aminoacyl-L-histidine(out) = L-alpha-aminoacyl-L-histidine(in)</text>
        <dbReference type="Rhea" id="RHEA:79375"/>
        <dbReference type="ChEBI" id="CHEBI:229967"/>
    </reaction>
</comment>
<comment type="catalytic activity">
    <reaction evidence="20">
        <text>L-alanyl-L-lysine(out) = L-alanyl-L-lysine(in)</text>
        <dbReference type="Rhea" id="RHEA:79415"/>
        <dbReference type="ChEBI" id="CHEBI:192470"/>
    </reaction>
</comment>
<feature type="transmembrane region" description="Helical" evidence="27">
    <location>
        <begin position="221"/>
        <end position="240"/>
    </location>
</feature>
<dbReference type="InterPro" id="IPR011701">
    <property type="entry name" value="MFS"/>
</dbReference>
<evidence type="ECO:0000256" key="20">
    <source>
        <dbReference type="ARBA" id="ARBA00044919"/>
    </source>
</evidence>
<comment type="caution">
    <text evidence="29">The sequence shown here is derived from an EMBL/GenBank/DDBJ whole genome shotgun (WGS) entry which is preliminary data.</text>
</comment>
<evidence type="ECO:0000256" key="26">
    <source>
        <dbReference type="SAM" id="MobiDB-lite"/>
    </source>
</evidence>
<dbReference type="Proteomes" id="UP000635902">
    <property type="component" value="Unassembled WGS sequence"/>
</dbReference>
<evidence type="ECO:0000256" key="14">
    <source>
        <dbReference type="ARBA" id="ARBA00044893"/>
    </source>
</evidence>
<keyword evidence="5 27" id="KW-0812">Transmembrane</keyword>
<dbReference type="CDD" id="cd06174">
    <property type="entry name" value="MFS"/>
    <property type="match status" value="1"/>
</dbReference>
<evidence type="ECO:0000259" key="28">
    <source>
        <dbReference type="PROSITE" id="PS50850"/>
    </source>
</evidence>
<evidence type="ECO:0000256" key="11">
    <source>
        <dbReference type="ARBA" id="ARBA00044881"/>
    </source>
</evidence>
<keyword evidence="8" id="KW-0458">Lysosome</keyword>
<comment type="catalytic activity">
    <reaction evidence="10">
        <text>L-histidyl-glycine(out) = L-histidyl-glycine(in)</text>
        <dbReference type="Rhea" id="RHEA:79395"/>
        <dbReference type="ChEBI" id="CHEBI:229957"/>
    </reaction>
</comment>
<comment type="catalytic activity">
    <reaction evidence="18">
        <text>L-arginyl-glycine(out) = L-arginyl-glycine(in)</text>
        <dbReference type="Rhea" id="RHEA:79391"/>
        <dbReference type="ChEBI" id="CHEBI:229955"/>
    </reaction>
</comment>
<dbReference type="Pfam" id="PF07690">
    <property type="entry name" value="MFS_1"/>
    <property type="match status" value="1"/>
</dbReference>
<comment type="similarity">
    <text evidence="3">Belongs to the major facilitator superfamily.</text>
</comment>
<feature type="transmembrane region" description="Helical" evidence="27">
    <location>
        <begin position="82"/>
        <end position="103"/>
    </location>
</feature>
<dbReference type="InterPro" id="IPR036259">
    <property type="entry name" value="MFS_trans_sf"/>
</dbReference>
<evidence type="ECO:0000256" key="9">
    <source>
        <dbReference type="ARBA" id="ARBA00044876"/>
    </source>
</evidence>
<reference evidence="29 30" key="1">
    <citation type="submission" date="2020-10" db="EMBL/GenBank/DDBJ databases">
        <title>Novel species in genus Corynebacterium.</title>
        <authorList>
            <person name="Zhang G."/>
        </authorList>
    </citation>
    <scope>NUCLEOTIDE SEQUENCE [LARGE SCALE GENOMIC DNA]</scope>
    <source>
        <strain evidence="29 30">DSM 45110</strain>
    </source>
</reference>
<feature type="transmembrane region" description="Helical" evidence="27">
    <location>
        <begin position="352"/>
        <end position="373"/>
    </location>
</feature>
<evidence type="ECO:0000256" key="21">
    <source>
        <dbReference type="ARBA" id="ARBA00044924"/>
    </source>
</evidence>
<feature type="domain" description="Major facilitator superfamily (MFS) profile" evidence="28">
    <location>
        <begin position="1"/>
        <end position="409"/>
    </location>
</feature>
<protein>
    <recommendedName>
        <fullName evidence="22">Lysosomal dipeptide transporter MFSD1</fullName>
    </recommendedName>
    <alternativeName>
        <fullName evidence="23">Major facilitator superfamily domain-containing protein 1</fullName>
    </alternativeName>
</protein>
<dbReference type="PANTHER" id="PTHR23512">
    <property type="entry name" value="MAJOR FACILITATOR SUPERFAMILY DOMAIN-CONTAINING PROTEIN 1"/>
    <property type="match status" value="1"/>
</dbReference>
<comment type="subcellular location">
    <subcellularLocation>
        <location evidence="2">Cell membrane</location>
        <topology evidence="2">Multi-pass membrane protein</topology>
    </subcellularLocation>
    <subcellularLocation>
        <location evidence="1">Lysosome membrane</location>
        <topology evidence="1">Multi-pass membrane protein</topology>
    </subcellularLocation>
</comment>
<feature type="transmembrane region" description="Helical" evidence="27">
    <location>
        <begin position="57"/>
        <end position="76"/>
    </location>
</feature>
<feature type="transmembrane region" description="Helical" evidence="27">
    <location>
        <begin position="385"/>
        <end position="404"/>
    </location>
</feature>
<evidence type="ECO:0000256" key="3">
    <source>
        <dbReference type="ARBA" id="ARBA00008335"/>
    </source>
</evidence>
<comment type="catalytic activity">
    <reaction evidence="21">
        <text>L-lysyl-glycine(out) = L-lysyl-glycine(in)</text>
        <dbReference type="Rhea" id="RHEA:79407"/>
        <dbReference type="ChEBI" id="CHEBI:191202"/>
    </reaction>
</comment>
<comment type="catalytic activity">
    <reaction evidence="14">
        <text>L-alpha-aminoacyl-L-lysine(out) = L-alpha-aminoacyl-L-lysine(in)</text>
        <dbReference type="Rhea" id="RHEA:79383"/>
        <dbReference type="ChEBI" id="CHEBI:229966"/>
    </reaction>
</comment>
<feature type="transmembrane region" description="Helical" evidence="27">
    <location>
        <begin position="284"/>
        <end position="305"/>
    </location>
</feature>
<evidence type="ECO:0000256" key="22">
    <source>
        <dbReference type="ARBA" id="ARBA00044985"/>
    </source>
</evidence>
<evidence type="ECO:0000256" key="16">
    <source>
        <dbReference type="ARBA" id="ARBA00044899"/>
    </source>
</evidence>
<dbReference type="InterPro" id="IPR020846">
    <property type="entry name" value="MFS_dom"/>
</dbReference>
<evidence type="ECO:0000256" key="10">
    <source>
        <dbReference type="ARBA" id="ARBA00044878"/>
    </source>
</evidence>
<evidence type="ECO:0000256" key="25">
    <source>
        <dbReference type="ARBA" id="ARBA00046376"/>
    </source>
</evidence>
<gene>
    <name evidence="29" type="ORF">IRY30_07170</name>
</gene>
<evidence type="ECO:0000313" key="29">
    <source>
        <dbReference type="EMBL" id="MBF4553860.1"/>
    </source>
</evidence>
<accession>A0ABR9ZKD1</accession>
<evidence type="ECO:0000256" key="8">
    <source>
        <dbReference type="ARBA" id="ARBA00023228"/>
    </source>
</evidence>
<feature type="transmembrane region" description="Helical" evidence="27">
    <location>
        <begin position="311"/>
        <end position="331"/>
    </location>
</feature>
<comment type="function">
    <text evidence="24">Lysosomal dipeptide uniporter that selectively exports lysine, arginine or histidine-containing dipeptides with a net positive charge from the lysosome lumen into the cytosol. Could play a role in a specific type of protein O-glycosylation indirectly regulating macrophages migration and tissue invasion. Also essential for liver homeostasis.</text>
</comment>
<evidence type="ECO:0000256" key="13">
    <source>
        <dbReference type="ARBA" id="ARBA00044891"/>
    </source>
</evidence>
<evidence type="ECO:0000256" key="15">
    <source>
        <dbReference type="ARBA" id="ARBA00044898"/>
    </source>
</evidence>
<evidence type="ECO:0000256" key="19">
    <source>
        <dbReference type="ARBA" id="ARBA00044912"/>
    </source>
</evidence>
<evidence type="ECO:0000256" key="5">
    <source>
        <dbReference type="ARBA" id="ARBA00022692"/>
    </source>
</evidence>
<comment type="catalytic activity">
    <reaction evidence="9">
        <text>L-lysyl-L-alanine(out) = L-lysyl-L-alanine(in)</text>
        <dbReference type="Rhea" id="RHEA:79399"/>
        <dbReference type="ChEBI" id="CHEBI:229954"/>
    </reaction>
</comment>
<comment type="catalytic activity">
    <reaction evidence="13">
        <text>L-lysyl-L-alpha-amino acid(out) = L-lysyl-L-alpha-amino acid(in)</text>
        <dbReference type="Rhea" id="RHEA:79387"/>
        <dbReference type="ChEBI" id="CHEBI:229965"/>
    </reaction>
</comment>
<comment type="catalytic activity">
    <reaction evidence="11">
        <text>L-alpha-aminoacyl-L-arginine(out) = L-alpha-aminoacyl-L-arginine(in)</text>
        <dbReference type="Rhea" id="RHEA:79367"/>
        <dbReference type="ChEBI" id="CHEBI:229968"/>
    </reaction>
</comment>
<evidence type="ECO:0000256" key="4">
    <source>
        <dbReference type="ARBA" id="ARBA00022448"/>
    </source>
</evidence>
<keyword evidence="7 27" id="KW-0472">Membrane</keyword>
<dbReference type="PANTHER" id="PTHR23512:SF3">
    <property type="entry name" value="MAJOR FACILITATOR SUPERFAMILY DOMAIN-CONTAINING PROTEIN 1"/>
    <property type="match status" value="1"/>
</dbReference>
<comment type="catalytic activity">
    <reaction evidence="19">
        <text>L-histidyl-L-alpha-amino acid(out) = L-histidyl-L-alpha-amino acid(in)</text>
        <dbReference type="Rhea" id="RHEA:79379"/>
        <dbReference type="ChEBI" id="CHEBI:229964"/>
    </reaction>
</comment>
<dbReference type="SUPFAM" id="SSF103473">
    <property type="entry name" value="MFS general substrate transporter"/>
    <property type="match status" value="1"/>
</dbReference>
<feature type="transmembrane region" description="Helical" evidence="27">
    <location>
        <begin position="143"/>
        <end position="165"/>
    </location>
</feature>
<feature type="region of interest" description="Disordered" evidence="26">
    <location>
        <begin position="176"/>
        <end position="195"/>
    </location>
</feature>
<evidence type="ECO:0000256" key="24">
    <source>
        <dbReference type="ARBA" id="ARBA00045709"/>
    </source>
</evidence>
<feature type="transmembrane region" description="Helical" evidence="27">
    <location>
        <begin position="252"/>
        <end position="272"/>
    </location>
</feature>
<keyword evidence="4" id="KW-0813">Transport</keyword>
<keyword evidence="6 27" id="KW-1133">Transmembrane helix</keyword>
<evidence type="ECO:0000256" key="2">
    <source>
        <dbReference type="ARBA" id="ARBA00004651"/>
    </source>
</evidence>
<comment type="catalytic activity">
    <reaction evidence="17">
        <text>L-lysyl-L-lysine(out) = L-lysyl-L-lysine(in)</text>
        <dbReference type="Rhea" id="RHEA:79403"/>
        <dbReference type="ChEBI" id="CHEBI:229956"/>
    </reaction>
</comment>
<sequence>MAVTGRTSFGVASVEAIGQYHIDANRLAVFASLQLGAYSLAQIPVGLLVDRFGSRKLLIAGALLMGVGQVLLAFSGNYYLALFARVLVGLGDATAFSSMMRLIPAWVPMRKTPIVSQLSGAFGQFGQFLSAVPFMALLHATGWVNAFFSLGAMALLLALLAAVLIQDSPDALSVRGRSRARKQRRAGELSAARSKNRQEGDVSSWEVFTAVLRNPTCWHGFFVHWSGLGTLVAFTMLWGVPILTLGMGQSSGYAGLALTLSTLATVLVGPLVGVLSARMGQKRWMATLSGSGLAMLGWICFFLATEPPSPALGLAVTILMGAMAPLSNLGFDSVREQVDRRMLATATGLANMGGWTAGMIVAQLMGAVLTWAAPDENYQWLDFRLAWMVPATVCCLGFIGVLLTRPGKARLATR</sequence>
<evidence type="ECO:0000256" key="18">
    <source>
        <dbReference type="ARBA" id="ARBA00044903"/>
    </source>
</evidence>
<comment type="catalytic activity">
    <reaction evidence="16">
        <text>L-arginyl-L-alpha-amino acid(out) = L-arginyl-L-alpha-amino acid(in)</text>
        <dbReference type="Rhea" id="RHEA:79371"/>
        <dbReference type="ChEBI" id="CHEBI:84315"/>
    </reaction>
</comment>
<evidence type="ECO:0000256" key="6">
    <source>
        <dbReference type="ARBA" id="ARBA00022989"/>
    </source>
</evidence>
<evidence type="ECO:0000256" key="7">
    <source>
        <dbReference type="ARBA" id="ARBA00023136"/>
    </source>
</evidence>
<evidence type="ECO:0000256" key="23">
    <source>
        <dbReference type="ARBA" id="ARBA00045018"/>
    </source>
</evidence>
<keyword evidence="30" id="KW-1185">Reference proteome</keyword>
<evidence type="ECO:0000256" key="12">
    <source>
        <dbReference type="ARBA" id="ARBA00044884"/>
    </source>
</evidence>
<proteinExistence type="inferred from homology"/>
<dbReference type="Gene3D" id="1.20.1250.20">
    <property type="entry name" value="MFS general substrate transporter like domains"/>
    <property type="match status" value="2"/>
</dbReference>
<dbReference type="PROSITE" id="PS50850">
    <property type="entry name" value="MFS"/>
    <property type="match status" value="1"/>
</dbReference>
<comment type="subunit">
    <text evidence="25">Homodimer. Interacts with lysosomal protein GLMP (via lumenal domain); the interaction starts while both proteins are still in the endoplasmic reticulum and is required for stabilization of MFSD1 in lysosomes but has no direct effect on its targeting to lysosomes or transporter activity.</text>
</comment>
<organism evidence="29 30">
    <name type="scientific">Corynebacterium suicordis DSM 45110</name>
    <dbReference type="NCBI Taxonomy" id="1121369"/>
    <lineage>
        <taxon>Bacteria</taxon>
        <taxon>Bacillati</taxon>
        <taxon>Actinomycetota</taxon>
        <taxon>Actinomycetes</taxon>
        <taxon>Mycobacteriales</taxon>
        <taxon>Corynebacteriaceae</taxon>
        <taxon>Corynebacterium</taxon>
    </lineage>
</organism>
<dbReference type="EMBL" id="JADKMY010000002">
    <property type="protein sequence ID" value="MBF4553860.1"/>
    <property type="molecule type" value="Genomic_DNA"/>
</dbReference>
<dbReference type="InterPro" id="IPR052187">
    <property type="entry name" value="MFSD1"/>
</dbReference>
<comment type="catalytic activity">
    <reaction evidence="15">
        <text>L-aspartyl-L-lysine(out) = L-aspartyl-L-lysine(in)</text>
        <dbReference type="Rhea" id="RHEA:79411"/>
        <dbReference type="ChEBI" id="CHEBI:229953"/>
    </reaction>
</comment>
<evidence type="ECO:0000313" key="30">
    <source>
        <dbReference type="Proteomes" id="UP000635902"/>
    </source>
</evidence>